<feature type="compositionally biased region" description="Basic residues" evidence="1">
    <location>
        <begin position="343"/>
        <end position="352"/>
    </location>
</feature>
<gene>
    <name evidence="2" type="ORF">BOKJ2_LOCUS12725</name>
</gene>
<dbReference type="EMBL" id="CAJFCW020000006">
    <property type="protein sequence ID" value="CAG9124621.1"/>
    <property type="molecule type" value="Genomic_DNA"/>
</dbReference>
<comment type="caution">
    <text evidence="2">The sequence shown here is derived from an EMBL/GenBank/DDBJ whole genome shotgun (WGS) entry which is preliminary data.</text>
</comment>
<organism evidence="2 3">
    <name type="scientific">Bursaphelenchus okinawaensis</name>
    <dbReference type="NCBI Taxonomy" id="465554"/>
    <lineage>
        <taxon>Eukaryota</taxon>
        <taxon>Metazoa</taxon>
        <taxon>Ecdysozoa</taxon>
        <taxon>Nematoda</taxon>
        <taxon>Chromadorea</taxon>
        <taxon>Rhabditida</taxon>
        <taxon>Tylenchina</taxon>
        <taxon>Tylenchomorpha</taxon>
        <taxon>Aphelenchoidea</taxon>
        <taxon>Aphelenchoididae</taxon>
        <taxon>Bursaphelenchus</taxon>
    </lineage>
</organism>
<dbReference type="OrthoDB" id="5875932at2759"/>
<feature type="compositionally biased region" description="Basic residues" evidence="1">
    <location>
        <begin position="1"/>
        <end position="17"/>
    </location>
</feature>
<feature type="region of interest" description="Disordered" evidence="1">
    <location>
        <begin position="124"/>
        <end position="176"/>
    </location>
</feature>
<evidence type="ECO:0000313" key="3">
    <source>
        <dbReference type="Proteomes" id="UP000614601"/>
    </source>
</evidence>
<feature type="compositionally biased region" description="Basic and acidic residues" evidence="1">
    <location>
        <begin position="330"/>
        <end position="342"/>
    </location>
</feature>
<dbReference type="EMBL" id="CAJFDH010000006">
    <property type="protein sequence ID" value="CAD5228532.1"/>
    <property type="molecule type" value="Genomic_DNA"/>
</dbReference>
<keyword evidence="3" id="KW-1185">Reference proteome</keyword>
<dbReference type="Proteomes" id="UP000783686">
    <property type="component" value="Unassembled WGS sequence"/>
</dbReference>
<sequence>MCCFTRKKVSVAARRHRPDPQARPSPPQPNEPHSSVESPELVTCISSSNKMEYTGKDGPDSDERKKRKILQYKKRDVNGKTVDEDAESITAALRARGHEVDRKQIETVLHRKVGNQKITAKIMPGDTIFELPSRKKKKKGAEENKKKDDDTDRSEVMKTAEDQQEPEEVFEDQEGDDVTSENYMFHDSEIRYVTRLMIQESDVAHVLDGNTPEDKKIFKDMLNLIPTIPWNPYRKVEEMTGKVEKFVFNCDYLRRNSFLTMTTTGARGDRPKVTRKITSKVTLSKKILPLSEFPTPSQDIKEADIEDEDEKLKKALLSLKSKKELRSVKLKKDQGTVKEKGSKHGSKRLVKK</sequence>
<reference evidence="2" key="1">
    <citation type="submission" date="2020-09" db="EMBL/GenBank/DDBJ databases">
        <authorList>
            <person name="Kikuchi T."/>
        </authorList>
    </citation>
    <scope>NUCLEOTIDE SEQUENCE</scope>
    <source>
        <strain evidence="2">SH1</strain>
    </source>
</reference>
<feature type="compositionally biased region" description="Pro residues" evidence="1">
    <location>
        <begin position="21"/>
        <end position="30"/>
    </location>
</feature>
<name>A0A811LG94_9BILA</name>
<dbReference type="Proteomes" id="UP000614601">
    <property type="component" value="Unassembled WGS sequence"/>
</dbReference>
<feature type="region of interest" description="Disordered" evidence="1">
    <location>
        <begin position="330"/>
        <end position="352"/>
    </location>
</feature>
<feature type="compositionally biased region" description="Basic and acidic residues" evidence="1">
    <location>
        <begin position="140"/>
        <end position="161"/>
    </location>
</feature>
<accession>A0A811LG94</accession>
<protein>
    <submittedName>
        <fullName evidence="2">Uncharacterized protein</fullName>
    </submittedName>
</protein>
<feature type="region of interest" description="Disordered" evidence="1">
    <location>
        <begin position="1"/>
        <end position="66"/>
    </location>
</feature>
<proteinExistence type="predicted"/>
<dbReference type="AlphaFoldDB" id="A0A811LG94"/>
<feature type="compositionally biased region" description="Acidic residues" evidence="1">
    <location>
        <begin position="162"/>
        <end position="176"/>
    </location>
</feature>
<feature type="compositionally biased region" description="Basic and acidic residues" evidence="1">
    <location>
        <begin position="53"/>
        <end position="64"/>
    </location>
</feature>
<evidence type="ECO:0000256" key="1">
    <source>
        <dbReference type="SAM" id="MobiDB-lite"/>
    </source>
</evidence>
<evidence type="ECO:0000313" key="2">
    <source>
        <dbReference type="EMBL" id="CAD5228532.1"/>
    </source>
</evidence>